<dbReference type="FunFam" id="3.40.50.300:FF:000078">
    <property type="entry name" value="Elongation factor 4"/>
    <property type="match status" value="1"/>
</dbReference>
<dbReference type="EC" id="3.6.5.n1" evidence="11 12"/>
<dbReference type="CDD" id="cd01890">
    <property type="entry name" value="LepA"/>
    <property type="match status" value="1"/>
</dbReference>
<dbReference type="PANTHER" id="PTHR43512:SF4">
    <property type="entry name" value="TRANSLATION FACTOR GUF1 HOMOLOG, CHLOROPLASTIC"/>
    <property type="match status" value="1"/>
</dbReference>
<comment type="function">
    <text evidence="9 12">Required for accurate and efficient protein synthesis under certain stress conditions. May act as a fidelity factor of the translation reaction, by catalyzing a one-codon backward translocation of tRNAs on improperly translocated ribosomes. Back-translocation proceeds from a post-translocation (POST) complex to a pre-translocation (PRE) complex, thus giving elongation factor G a second chance to translocate the tRNAs correctly. Binds to ribosomes in a GTP-dependent manner.</text>
</comment>
<dbReference type="SUPFAM" id="SSF54980">
    <property type="entry name" value="EF-G C-terminal domain-like"/>
    <property type="match status" value="2"/>
</dbReference>
<evidence type="ECO:0000256" key="9">
    <source>
        <dbReference type="ARBA" id="ARBA00057626"/>
    </source>
</evidence>
<feature type="domain" description="Tr-type G" evidence="13">
    <location>
        <begin position="2"/>
        <end position="184"/>
    </location>
</feature>
<comment type="similarity">
    <text evidence="10">Belongs to the GTP-binding elongation factor family. LepA subfamily.</text>
</comment>
<dbReference type="PROSITE" id="PS00301">
    <property type="entry name" value="G_TR_1"/>
    <property type="match status" value="1"/>
</dbReference>
<evidence type="ECO:0000256" key="11">
    <source>
        <dbReference type="ARBA" id="ARBA00066744"/>
    </source>
</evidence>
<dbReference type="InterPro" id="IPR004161">
    <property type="entry name" value="EFTu-like_2"/>
</dbReference>
<dbReference type="GO" id="GO:0003746">
    <property type="term" value="F:translation elongation factor activity"/>
    <property type="evidence" value="ECO:0007669"/>
    <property type="project" value="UniProtKB-UniRule"/>
</dbReference>
<dbReference type="InterPro" id="IPR000795">
    <property type="entry name" value="T_Tr_GTP-bd_dom"/>
</dbReference>
<sequence>MKHIRNFSIIAHIDHGKSTLSDRLIQVCGGLSDREMAAQVLDSMDLERERGITIKSQSVTLNYTAKDGETYQMNFIDTPGHVDFAYEVSRSLAACEGALLVVDAGQGVEAQTLANCYTAIEMDLEVVPILNKIDLPAADPERVAEEIEEIVGIDAMEATRCSAKTGIGVDDVLENIVSAIPAPEGDPDAPLQALIIDSWFDNYLGVVSLVRIKNGSLKKNDKIKVMSTGQTWGVDRLGIFTPKQVDTDVLRTGEVGWVVCGIKDILGAPVGDTLTLAKNGSEKPLPGFKKVKPQVYAGLFPVSSDDYENFRDALGKLSLNDASLFYEPENSAALGFGFRCGFLGMLHMEIIQERLEREYDLDLITTAPTVVYEVVQTDGTMLYVDSPAKLPAVNDIEEIREPIARCNILVPSDYLGNVITLCVEKRGTQVDMVYHGNQVAVTYDIPMAEVVLDFFDRLKSTSRGYASLDYNFQRFEVSNMVRVDVLLNGDKVDALALITHKDQSQMRGRQLVEKMKEFIPRQMFDIAIQAAIGNHIIARSTVKQLRKNVIAKCYGGDVSRKKKLLKKQKEGKKRMKQIGNVELPQEAFLAILHVGKD</sequence>
<evidence type="ECO:0000256" key="4">
    <source>
        <dbReference type="ARBA" id="ARBA00022801"/>
    </source>
</evidence>
<dbReference type="FunFam" id="3.30.70.2570:FF:000001">
    <property type="entry name" value="Translation factor GUF1, mitochondrial"/>
    <property type="match status" value="1"/>
</dbReference>
<dbReference type="EMBL" id="BATL01000046">
    <property type="protein sequence ID" value="GAD76555.1"/>
    <property type="molecule type" value="Genomic_DNA"/>
</dbReference>
<dbReference type="HAMAP" id="MF_00071">
    <property type="entry name" value="LepA"/>
    <property type="match status" value="1"/>
</dbReference>
<comment type="catalytic activity">
    <reaction evidence="8 12">
        <text>GTP + H2O = GDP + phosphate + H(+)</text>
        <dbReference type="Rhea" id="RHEA:19669"/>
        <dbReference type="ChEBI" id="CHEBI:15377"/>
        <dbReference type="ChEBI" id="CHEBI:15378"/>
        <dbReference type="ChEBI" id="CHEBI:37565"/>
        <dbReference type="ChEBI" id="CHEBI:43474"/>
        <dbReference type="ChEBI" id="CHEBI:58189"/>
        <dbReference type="EC" id="3.6.5.n1"/>
    </reaction>
</comment>
<dbReference type="Gene3D" id="3.30.70.870">
    <property type="entry name" value="Elongation Factor G (Translational Gtpase), domain 3"/>
    <property type="match status" value="1"/>
</dbReference>
<dbReference type="FunFam" id="2.40.30.10:FF:000015">
    <property type="entry name" value="Translation factor GUF1, mitochondrial"/>
    <property type="match status" value="1"/>
</dbReference>
<dbReference type="RefSeq" id="WP_021710302.1">
    <property type="nucleotide sequence ID" value="NZ_BAOB01000082.1"/>
</dbReference>
<dbReference type="SUPFAM" id="SSF50447">
    <property type="entry name" value="Translation proteins"/>
    <property type="match status" value="1"/>
</dbReference>
<dbReference type="InterPro" id="IPR038363">
    <property type="entry name" value="LepA_C_sf"/>
</dbReference>
<dbReference type="InterPro" id="IPR035647">
    <property type="entry name" value="EFG_III/V"/>
</dbReference>
<dbReference type="Proteomes" id="UP000016567">
    <property type="component" value="Unassembled WGS sequence"/>
</dbReference>
<dbReference type="InterPro" id="IPR009000">
    <property type="entry name" value="Transl_B-barrel_sf"/>
</dbReference>
<dbReference type="InterPro" id="IPR031157">
    <property type="entry name" value="G_TR_CS"/>
</dbReference>
<dbReference type="Pfam" id="PF00679">
    <property type="entry name" value="EFG_C"/>
    <property type="match status" value="1"/>
</dbReference>
<dbReference type="OrthoDB" id="9804431at2"/>
<dbReference type="GO" id="GO:0043022">
    <property type="term" value="F:ribosome binding"/>
    <property type="evidence" value="ECO:0007669"/>
    <property type="project" value="UniProtKB-UniRule"/>
</dbReference>
<keyword evidence="15" id="KW-1185">Reference proteome</keyword>
<dbReference type="Gene3D" id="2.40.30.10">
    <property type="entry name" value="Translation factors"/>
    <property type="match status" value="1"/>
</dbReference>
<evidence type="ECO:0000256" key="5">
    <source>
        <dbReference type="ARBA" id="ARBA00022917"/>
    </source>
</evidence>
<dbReference type="CDD" id="cd03709">
    <property type="entry name" value="lepA_C"/>
    <property type="match status" value="1"/>
</dbReference>
<dbReference type="InterPro" id="IPR000640">
    <property type="entry name" value="EFG_V-like"/>
</dbReference>
<dbReference type="GO" id="GO:0005525">
    <property type="term" value="F:GTP binding"/>
    <property type="evidence" value="ECO:0007669"/>
    <property type="project" value="UniProtKB-UniRule"/>
</dbReference>
<dbReference type="Pfam" id="PF00009">
    <property type="entry name" value="GTP_EFTU"/>
    <property type="match status" value="1"/>
</dbReference>
<dbReference type="GO" id="GO:0097216">
    <property type="term" value="F:guanosine tetraphosphate binding"/>
    <property type="evidence" value="ECO:0007669"/>
    <property type="project" value="UniProtKB-ARBA"/>
</dbReference>
<evidence type="ECO:0000256" key="7">
    <source>
        <dbReference type="ARBA" id="ARBA00023136"/>
    </source>
</evidence>
<dbReference type="Gene3D" id="3.40.50.300">
    <property type="entry name" value="P-loop containing nucleotide triphosphate hydrolases"/>
    <property type="match status" value="1"/>
</dbReference>
<comment type="subcellular location">
    <subcellularLocation>
        <location evidence="12">Cell membrane</location>
        <topology evidence="12">Peripheral membrane protein</topology>
        <orientation evidence="12">Cytoplasmic side</orientation>
    </subcellularLocation>
</comment>
<keyword evidence="5 12" id="KW-0648">Protein biosynthesis</keyword>
<evidence type="ECO:0000256" key="3">
    <source>
        <dbReference type="ARBA" id="ARBA00022741"/>
    </source>
</evidence>
<dbReference type="CDD" id="cd16260">
    <property type="entry name" value="EF4_III"/>
    <property type="match status" value="1"/>
</dbReference>
<dbReference type="GO" id="GO:0003924">
    <property type="term" value="F:GTPase activity"/>
    <property type="evidence" value="ECO:0007669"/>
    <property type="project" value="UniProtKB-UniRule"/>
</dbReference>
<dbReference type="NCBIfam" id="TIGR00231">
    <property type="entry name" value="small_GTP"/>
    <property type="match status" value="1"/>
</dbReference>
<protein>
    <recommendedName>
        <fullName evidence="11 12">Elongation factor 4</fullName>
        <shortName evidence="12">EF-4</shortName>
        <ecNumber evidence="11 12">3.6.5.n1</ecNumber>
    </recommendedName>
    <alternativeName>
        <fullName evidence="12">Ribosomal back-translocase LepA</fullName>
    </alternativeName>
</protein>
<dbReference type="PRINTS" id="PR00315">
    <property type="entry name" value="ELONGATNFCT"/>
</dbReference>
<dbReference type="CDD" id="cd03699">
    <property type="entry name" value="EF4_II"/>
    <property type="match status" value="1"/>
</dbReference>
<dbReference type="GO" id="GO:0005886">
    <property type="term" value="C:plasma membrane"/>
    <property type="evidence" value="ECO:0007669"/>
    <property type="project" value="UniProtKB-SubCell"/>
</dbReference>
<dbReference type="SMART" id="SM00838">
    <property type="entry name" value="EFG_C"/>
    <property type="match status" value="1"/>
</dbReference>
<evidence type="ECO:0000256" key="1">
    <source>
        <dbReference type="ARBA" id="ARBA00005454"/>
    </source>
</evidence>
<dbReference type="GO" id="GO:0045727">
    <property type="term" value="P:positive regulation of translation"/>
    <property type="evidence" value="ECO:0007669"/>
    <property type="project" value="UniProtKB-UniRule"/>
</dbReference>
<proteinExistence type="inferred from homology"/>
<dbReference type="Pfam" id="PF03144">
    <property type="entry name" value="GTP_EFTU_D2"/>
    <property type="match status" value="1"/>
</dbReference>
<keyword evidence="14" id="KW-0251">Elongation factor</keyword>
<dbReference type="InterPro" id="IPR027417">
    <property type="entry name" value="P-loop_NTPase"/>
</dbReference>
<dbReference type="FunFam" id="3.30.70.870:FF:000004">
    <property type="entry name" value="Translation factor GUF1, mitochondrial"/>
    <property type="match status" value="1"/>
</dbReference>
<organism evidence="14 15">
    <name type="scientific">Vibrio azureus NBRC 104587</name>
    <dbReference type="NCBI Taxonomy" id="1219077"/>
    <lineage>
        <taxon>Bacteria</taxon>
        <taxon>Pseudomonadati</taxon>
        <taxon>Pseudomonadota</taxon>
        <taxon>Gammaproteobacteria</taxon>
        <taxon>Vibrionales</taxon>
        <taxon>Vibrionaceae</taxon>
        <taxon>Vibrio</taxon>
    </lineage>
</organism>
<reference evidence="14 15" key="1">
    <citation type="submission" date="2013-09" db="EMBL/GenBank/DDBJ databases">
        <title>Whole genome shotgun sequence of Vibrio azureus NBRC 104587.</title>
        <authorList>
            <person name="Isaki S."/>
            <person name="Hosoyama A."/>
            <person name="Numata M."/>
            <person name="Hashimoto M."/>
            <person name="Hosoyama Y."/>
            <person name="Tsuchikane K."/>
            <person name="Noguchi M."/>
            <person name="Hirakata S."/>
            <person name="Ichikawa N."/>
            <person name="Ohji S."/>
            <person name="Yamazoe A."/>
            <person name="Fujita N."/>
        </authorList>
    </citation>
    <scope>NUCLEOTIDE SEQUENCE [LARGE SCALE GENOMIC DNA]</scope>
    <source>
        <strain evidence="14 15">NBRC 104587</strain>
    </source>
</reference>
<dbReference type="PROSITE" id="PS51722">
    <property type="entry name" value="G_TR_2"/>
    <property type="match status" value="1"/>
</dbReference>
<keyword evidence="7 12" id="KW-0472">Membrane</keyword>
<dbReference type="eggNOG" id="COG0481">
    <property type="taxonomic scope" value="Bacteria"/>
</dbReference>
<comment type="similarity">
    <text evidence="1 12">Belongs to the TRAFAC class translation factor GTPase superfamily. Classic translation factor GTPase family. LepA subfamily.</text>
</comment>
<dbReference type="AlphaFoldDB" id="U3AS20"/>
<evidence type="ECO:0000313" key="14">
    <source>
        <dbReference type="EMBL" id="GAD76555.1"/>
    </source>
</evidence>
<feature type="binding site" evidence="12">
    <location>
        <begin position="14"/>
        <end position="19"/>
    </location>
    <ligand>
        <name>GTP</name>
        <dbReference type="ChEBI" id="CHEBI:37565"/>
    </ligand>
</feature>
<evidence type="ECO:0000259" key="13">
    <source>
        <dbReference type="PROSITE" id="PS51722"/>
    </source>
</evidence>
<evidence type="ECO:0000256" key="2">
    <source>
        <dbReference type="ARBA" id="ARBA00022475"/>
    </source>
</evidence>
<dbReference type="SUPFAM" id="SSF52540">
    <property type="entry name" value="P-loop containing nucleoside triphosphate hydrolases"/>
    <property type="match status" value="1"/>
</dbReference>
<dbReference type="Gene3D" id="3.30.70.2570">
    <property type="entry name" value="Elongation factor 4, C-terminal domain"/>
    <property type="match status" value="1"/>
</dbReference>
<evidence type="ECO:0000256" key="6">
    <source>
        <dbReference type="ARBA" id="ARBA00023134"/>
    </source>
</evidence>
<dbReference type="InterPro" id="IPR013842">
    <property type="entry name" value="LepA_CTD"/>
</dbReference>
<gene>
    <name evidence="12 14" type="primary">lepA</name>
    <name evidence="14" type="ORF">VAZ01S_046_00250</name>
</gene>
<dbReference type="Gene3D" id="3.30.70.240">
    <property type="match status" value="1"/>
</dbReference>
<dbReference type="PANTHER" id="PTHR43512">
    <property type="entry name" value="TRANSLATION FACTOR GUF1-RELATED"/>
    <property type="match status" value="1"/>
</dbReference>
<evidence type="ECO:0000313" key="15">
    <source>
        <dbReference type="Proteomes" id="UP000016567"/>
    </source>
</evidence>
<evidence type="ECO:0000256" key="8">
    <source>
        <dbReference type="ARBA" id="ARBA00050293"/>
    </source>
</evidence>
<dbReference type="STRING" id="1219077.VAZ01S_046_00250"/>
<accession>U3AS20</accession>
<keyword evidence="3 12" id="KW-0547">Nucleotide-binding</keyword>
<dbReference type="FunFam" id="3.30.70.240:FF:000007">
    <property type="entry name" value="Translation factor GUF1, mitochondrial"/>
    <property type="match status" value="1"/>
</dbReference>
<comment type="caution">
    <text evidence="14">The sequence shown here is derived from an EMBL/GenBank/DDBJ whole genome shotgun (WGS) entry which is preliminary data.</text>
</comment>
<keyword evidence="6 12" id="KW-0342">GTP-binding</keyword>
<dbReference type="InterPro" id="IPR005225">
    <property type="entry name" value="Small_GTP-bd"/>
</dbReference>
<dbReference type="NCBIfam" id="TIGR01393">
    <property type="entry name" value="lepA"/>
    <property type="match status" value="1"/>
</dbReference>
<keyword evidence="2 12" id="KW-1003">Cell membrane</keyword>
<dbReference type="InterPro" id="IPR035654">
    <property type="entry name" value="LepA_IV"/>
</dbReference>
<name>U3AS20_9VIBR</name>
<dbReference type="InterPro" id="IPR006297">
    <property type="entry name" value="EF-4"/>
</dbReference>
<dbReference type="Pfam" id="PF06421">
    <property type="entry name" value="LepA_C"/>
    <property type="match status" value="1"/>
</dbReference>
<keyword evidence="4 12" id="KW-0378">Hydrolase</keyword>
<evidence type="ECO:0000256" key="10">
    <source>
        <dbReference type="ARBA" id="ARBA00061052"/>
    </source>
</evidence>
<feature type="binding site" evidence="12">
    <location>
        <begin position="131"/>
        <end position="134"/>
    </location>
    <ligand>
        <name>GTP</name>
        <dbReference type="ChEBI" id="CHEBI:37565"/>
    </ligand>
</feature>
<evidence type="ECO:0000256" key="12">
    <source>
        <dbReference type="HAMAP-Rule" id="MF_00071"/>
    </source>
</evidence>